<dbReference type="EMBL" id="JADBEF010000001">
    <property type="protein sequence ID" value="MBE1565898.1"/>
    <property type="molecule type" value="Genomic_DNA"/>
</dbReference>
<dbReference type="InterPro" id="IPR006311">
    <property type="entry name" value="TAT_signal"/>
</dbReference>
<gene>
    <name evidence="3" type="ORF">H4W81_008677</name>
</gene>
<protein>
    <submittedName>
        <fullName evidence="3">D-alanyl-D-alanine carboxypeptidase</fullName>
        <ecNumber evidence="3">3.4.16.4</ecNumber>
    </submittedName>
</protein>
<feature type="domain" description="Beta-lactamase-related" evidence="2">
    <location>
        <begin position="61"/>
        <end position="390"/>
    </location>
</feature>
<name>A0ABR9KV31_9ACTN</name>
<keyword evidence="3" id="KW-0121">Carboxypeptidase</keyword>
<reference evidence="3 4" key="1">
    <citation type="submission" date="2020-10" db="EMBL/GenBank/DDBJ databases">
        <title>Sequencing the genomes of 1000 actinobacteria strains.</title>
        <authorList>
            <person name="Klenk H.-P."/>
        </authorList>
    </citation>
    <scope>NUCLEOTIDE SEQUENCE [LARGE SCALE GENOMIC DNA]</scope>
    <source>
        <strain evidence="3 4">DSM 43748</strain>
    </source>
</reference>
<keyword evidence="4" id="KW-1185">Reference proteome</keyword>
<keyword evidence="3" id="KW-0378">Hydrolase</keyword>
<proteinExistence type="predicted"/>
<dbReference type="RefSeq" id="WP_192780032.1">
    <property type="nucleotide sequence ID" value="NZ_BAAASY010000010.1"/>
</dbReference>
<organism evidence="3 4">
    <name type="scientific">Nonomuraea africana</name>
    <dbReference type="NCBI Taxonomy" id="46171"/>
    <lineage>
        <taxon>Bacteria</taxon>
        <taxon>Bacillati</taxon>
        <taxon>Actinomycetota</taxon>
        <taxon>Actinomycetes</taxon>
        <taxon>Streptosporangiales</taxon>
        <taxon>Streptosporangiaceae</taxon>
        <taxon>Nonomuraea</taxon>
    </lineage>
</organism>
<feature type="chain" id="PRO_5046583873" evidence="1">
    <location>
        <begin position="43"/>
        <end position="416"/>
    </location>
</feature>
<evidence type="ECO:0000256" key="1">
    <source>
        <dbReference type="SAM" id="SignalP"/>
    </source>
</evidence>
<evidence type="ECO:0000313" key="4">
    <source>
        <dbReference type="Proteomes" id="UP000661607"/>
    </source>
</evidence>
<dbReference type="PANTHER" id="PTHR46825">
    <property type="entry name" value="D-ALANYL-D-ALANINE-CARBOXYPEPTIDASE/ENDOPEPTIDASE AMPH"/>
    <property type="match status" value="1"/>
</dbReference>
<dbReference type="SUPFAM" id="SSF56601">
    <property type="entry name" value="beta-lactamase/transpeptidase-like"/>
    <property type="match status" value="1"/>
</dbReference>
<comment type="caution">
    <text evidence="3">The sequence shown here is derived from an EMBL/GenBank/DDBJ whole genome shotgun (WGS) entry which is preliminary data.</text>
</comment>
<evidence type="ECO:0000259" key="2">
    <source>
        <dbReference type="Pfam" id="PF00144"/>
    </source>
</evidence>
<dbReference type="GO" id="GO:0009002">
    <property type="term" value="F:serine-type D-Ala-D-Ala carboxypeptidase activity"/>
    <property type="evidence" value="ECO:0007669"/>
    <property type="project" value="UniProtKB-EC"/>
</dbReference>
<keyword evidence="1" id="KW-0732">Signal</keyword>
<evidence type="ECO:0000313" key="3">
    <source>
        <dbReference type="EMBL" id="MBE1565898.1"/>
    </source>
</evidence>
<dbReference type="InterPro" id="IPR012338">
    <property type="entry name" value="Beta-lactam/transpept-like"/>
</dbReference>
<dbReference type="PROSITE" id="PS51318">
    <property type="entry name" value="TAT"/>
    <property type="match status" value="1"/>
</dbReference>
<dbReference type="InterPro" id="IPR050491">
    <property type="entry name" value="AmpC-like"/>
</dbReference>
<dbReference type="PANTHER" id="PTHR46825:SF7">
    <property type="entry name" value="D-ALANYL-D-ALANINE CARBOXYPEPTIDASE"/>
    <property type="match status" value="1"/>
</dbReference>
<feature type="signal peptide" evidence="1">
    <location>
        <begin position="1"/>
        <end position="42"/>
    </location>
</feature>
<accession>A0ABR9KV31</accession>
<sequence length="416" mass="44761">MSASPHTPQNTRARTPRVSRRVAVTALAAALLAGVATTGAAAADSGAVAKAASGQDRPELQKAIQAFVDSGLAAGIQMRVNDERGEWVGSAGVRKLGASAKPPTNGLFRAGSVTKNVIATLVLQLVAEGKIGLDKPVADYLPEFKLDREITVRMLLQHTSGLYAYTGEFRPDGSVEPGIPASGQDWVDNRFKTYQPEELVRFALSKEPRFKPGKGWSYSNTNYTLAQLLIEKVTGRSIGEEMKRRILRPLKMRHTVMPGTTNIPGPHAHGYYRYQDADKQWKVIDVSRQNPSMTAGAGDIISTTKDLHTFFSALNRGKLISAKLLAEMRKPHPDSAGIFGSYGLGLYVQNPGCGTIYNHNGSATAGYSALMYSTPDGKTTLTASVTTGDRVPDLAAFPKLLDNLLKEVFCGAKTAR</sequence>
<dbReference type="Pfam" id="PF00144">
    <property type="entry name" value="Beta-lactamase"/>
    <property type="match status" value="1"/>
</dbReference>
<dbReference type="Gene3D" id="3.40.710.10">
    <property type="entry name" value="DD-peptidase/beta-lactamase superfamily"/>
    <property type="match status" value="1"/>
</dbReference>
<dbReference type="EC" id="3.4.16.4" evidence="3"/>
<dbReference type="InterPro" id="IPR001466">
    <property type="entry name" value="Beta-lactam-related"/>
</dbReference>
<keyword evidence="3" id="KW-0645">Protease</keyword>
<dbReference type="Proteomes" id="UP000661607">
    <property type="component" value="Unassembled WGS sequence"/>
</dbReference>